<evidence type="ECO:0000259" key="1">
    <source>
        <dbReference type="Pfam" id="PF12680"/>
    </source>
</evidence>
<reference evidence="3" key="1">
    <citation type="submission" date="2020-05" db="EMBL/GenBank/DDBJ databases">
        <authorList>
            <person name="Chiriac C."/>
            <person name="Salcher M."/>
            <person name="Ghai R."/>
            <person name="Kavagutti S V."/>
        </authorList>
    </citation>
    <scope>NUCLEOTIDE SEQUENCE</scope>
</reference>
<dbReference type="InterPro" id="IPR037401">
    <property type="entry name" value="SnoaL-like"/>
</dbReference>
<feature type="domain" description="SnoaL-like" evidence="1">
    <location>
        <begin position="18"/>
        <end position="122"/>
    </location>
</feature>
<evidence type="ECO:0000313" key="5">
    <source>
        <dbReference type="EMBL" id="CAB4643281.1"/>
    </source>
</evidence>
<gene>
    <name evidence="2" type="ORF">UFOPK1495_01152</name>
    <name evidence="3" type="ORF">UFOPK1603_00547</name>
    <name evidence="4" type="ORF">UFOPK1711_00049</name>
    <name evidence="5" type="ORF">UFOPK2143_00835</name>
    <name evidence="6" type="ORF">UFOPK2350_00088</name>
</gene>
<accession>A0A6J6DBN9</accession>
<evidence type="ECO:0000313" key="4">
    <source>
        <dbReference type="EMBL" id="CAB4563103.1"/>
    </source>
</evidence>
<name>A0A6J6DBN9_9ZZZZ</name>
<evidence type="ECO:0000313" key="6">
    <source>
        <dbReference type="EMBL" id="CAB4666570.1"/>
    </source>
</evidence>
<dbReference type="EMBL" id="CAEZTR010000001">
    <property type="protein sequence ID" value="CAB4563103.1"/>
    <property type="molecule type" value="Genomic_DNA"/>
</dbReference>
<dbReference type="EMBL" id="CAEZXE010000004">
    <property type="protein sequence ID" value="CAB4666570.1"/>
    <property type="molecule type" value="Genomic_DNA"/>
</dbReference>
<dbReference type="SUPFAM" id="SSF54427">
    <property type="entry name" value="NTF2-like"/>
    <property type="match status" value="1"/>
</dbReference>
<organism evidence="3">
    <name type="scientific">freshwater metagenome</name>
    <dbReference type="NCBI Taxonomy" id="449393"/>
    <lineage>
        <taxon>unclassified sequences</taxon>
        <taxon>metagenomes</taxon>
        <taxon>ecological metagenomes</taxon>
    </lineage>
</organism>
<evidence type="ECO:0000313" key="3">
    <source>
        <dbReference type="EMBL" id="CAB4560714.1"/>
    </source>
</evidence>
<dbReference type="EMBL" id="CAEZVV010000041">
    <property type="protein sequence ID" value="CAB4643281.1"/>
    <property type="molecule type" value="Genomic_DNA"/>
</dbReference>
<dbReference type="Pfam" id="PF12680">
    <property type="entry name" value="SnoaL_2"/>
    <property type="match status" value="1"/>
</dbReference>
<dbReference type="EMBL" id="CAEZSU010000120">
    <property type="protein sequence ID" value="CAB4555321.1"/>
    <property type="molecule type" value="Genomic_DNA"/>
</dbReference>
<dbReference type="AlphaFoldDB" id="A0A6J6DBN9"/>
<proteinExistence type="predicted"/>
<evidence type="ECO:0000313" key="2">
    <source>
        <dbReference type="EMBL" id="CAB4555321.1"/>
    </source>
</evidence>
<dbReference type="EMBL" id="CAEZTG010000036">
    <property type="protein sequence ID" value="CAB4560714.1"/>
    <property type="molecule type" value="Genomic_DNA"/>
</dbReference>
<protein>
    <submittedName>
        <fullName evidence="3">Unannotated protein</fullName>
    </submittedName>
</protein>
<dbReference type="InterPro" id="IPR032710">
    <property type="entry name" value="NTF2-like_dom_sf"/>
</dbReference>
<dbReference type="Gene3D" id="3.10.450.50">
    <property type="match status" value="1"/>
</dbReference>
<sequence length="138" mass="15275">MATAPLDDHRQRNFDVIQSAFAAVGAGDADAQVANYTEDIVLEFPFTDPPTVVPGRGAVHERLKNAFKVFQFDLTISEVHACLDPDKLIVEFTGSGSYVPNGAPYENRYIAVFNFRDGKICRQREYFDPTQAAKSANT</sequence>